<name>A0A494WFG1_9SPHN</name>
<dbReference type="Gene3D" id="3.10.129.10">
    <property type="entry name" value="Hotdog Thioesterase"/>
    <property type="match status" value="1"/>
</dbReference>
<dbReference type="GO" id="GO:0004300">
    <property type="term" value="F:enoyl-CoA hydratase activity"/>
    <property type="evidence" value="ECO:0007669"/>
    <property type="project" value="TreeGrafter"/>
</dbReference>
<dbReference type="SUPFAM" id="SSF54637">
    <property type="entry name" value="Thioesterase/thiol ester dehydrase-isomerase"/>
    <property type="match status" value="2"/>
</dbReference>
<evidence type="ECO:0000313" key="3">
    <source>
        <dbReference type="EMBL" id="BBD99652.1"/>
    </source>
</evidence>
<dbReference type="CDD" id="cd03448">
    <property type="entry name" value="HDE_HSD"/>
    <property type="match status" value="1"/>
</dbReference>
<evidence type="ECO:0000259" key="1">
    <source>
        <dbReference type="Pfam" id="PF01575"/>
    </source>
</evidence>
<dbReference type="Pfam" id="PF01575">
    <property type="entry name" value="MaoC_dehydratas"/>
    <property type="match status" value="1"/>
</dbReference>
<dbReference type="InterPro" id="IPR002539">
    <property type="entry name" value="MaoC-like_dom"/>
</dbReference>
<dbReference type="GO" id="GO:0006635">
    <property type="term" value="P:fatty acid beta-oxidation"/>
    <property type="evidence" value="ECO:0007669"/>
    <property type="project" value="TreeGrafter"/>
</dbReference>
<dbReference type="PANTHER" id="PTHR13078:SF56">
    <property type="entry name" value="PEROXISOMAL MULTIFUNCTIONAL ENZYME TYPE 2"/>
    <property type="match status" value="1"/>
</dbReference>
<proteinExistence type="predicted"/>
<dbReference type="EMBL" id="AP018664">
    <property type="protein sequence ID" value="BBD99652.1"/>
    <property type="molecule type" value="Genomic_DNA"/>
</dbReference>
<keyword evidence="4" id="KW-1185">Reference proteome</keyword>
<reference evidence="3 4" key="1">
    <citation type="submission" date="2018-05" db="EMBL/GenBank/DDBJ databases">
        <title>Complete Genome Sequence of the Nonylphenol-Degrading Bacterium Sphingobium amiense DSM 16289T.</title>
        <authorList>
            <person name="Ootsuka M."/>
            <person name="Nishizawa T."/>
            <person name="Ohta H."/>
        </authorList>
    </citation>
    <scope>NUCLEOTIDE SEQUENCE [LARGE SCALE GENOMIC DNA]</scope>
    <source>
        <strain evidence="3 4">DSM 16289</strain>
    </source>
</reference>
<dbReference type="Proteomes" id="UP000279959">
    <property type="component" value="Chromosome"/>
</dbReference>
<gene>
    <name evidence="3" type="ORF">SAMIE_1031530</name>
</gene>
<evidence type="ECO:0000259" key="2">
    <source>
        <dbReference type="Pfam" id="PF22622"/>
    </source>
</evidence>
<accession>A0A494WFG1</accession>
<organism evidence="3 4">
    <name type="scientific">Sphingobium amiense</name>
    <dbReference type="NCBI Taxonomy" id="135719"/>
    <lineage>
        <taxon>Bacteria</taxon>
        <taxon>Pseudomonadati</taxon>
        <taxon>Pseudomonadota</taxon>
        <taxon>Alphaproteobacteria</taxon>
        <taxon>Sphingomonadales</taxon>
        <taxon>Sphingomonadaceae</taxon>
        <taxon>Sphingobium</taxon>
    </lineage>
</organism>
<dbReference type="Pfam" id="PF22622">
    <property type="entry name" value="MFE-2_hydrat-2_N"/>
    <property type="match status" value="1"/>
</dbReference>
<dbReference type="GO" id="GO:0003857">
    <property type="term" value="F:(3S)-3-hydroxyacyl-CoA dehydrogenase (NAD+) activity"/>
    <property type="evidence" value="ECO:0007669"/>
    <property type="project" value="TreeGrafter"/>
</dbReference>
<dbReference type="InterPro" id="IPR029069">
    <property type="entry name" value="HotDog_dom_sf"/>
</dbReference>
<evidence type="ECO:0000313" key="4">
    <source>
        <dbReference type="Proteomes" id="UP000279959"/>
    </source>
</evidence>
<dbReference type="GO" id="GO:0044594">
    <property type="term" value="F:17-beta-hydroxysteroid dehydrogenase (NAD+) activity"/>
    <property type="evidence" value="ECO:0007669"/>
    <property type="project" value="TreeGrafter"/>
</dbReference>
<dbReference type="InterPro" id="IPR054357">
    <property type="entry name" value="MFE-2_N"/>
</dbReference>
<feature type="domain" description="Peroxisomal multifunctional enzyme type 2-like N-terminal" evidence="2">
    <location>
        <begin position="20"/>
        <end position="147"/>
    </location>
</feature>
<dbReference type="KEGG" id="sami:SAMIE_1031530"/>
<dbReference type="PANTHER" id="PTHR13078">
    <property type="entry name" value="PEROXISOMAL MULTIFUNCTIONAL ENZYME TYPE 2-RELATED"/>
    <property type="match status" value="1"/>
</dbReference>
<protein>
    <submittedName>
        <fullName evidence="3">3-alpha,7-alpha,12-alpha-trihydroxy-5-beta-cholest-24-enoyl-CoA hydratase</fullName>
    </submittedName>
</protein>
<dbReference type="AlphaFoldDB" id="A0A494WFG1"/>
<feature type="domain" description="MaoC-like" evidence="1">
    <location>
        <begin position="164"/>
        <end position="280"/>
    </location>
</feature>
<sequence length="301" mass="32884">MLAMNPDFLLNLPPRIITHSYTRRDTMLYALGVGAGRDTTGEDDLPFVFENGLRALPTMAAVLAYPGFWQMEPRYEIDWRRVLHAEQSCEFHAPLPVEGTVRGELSIDAIVDKGAEKGALLRARRLIYNEADQRLLATVRQISFLRGDGGKGGGGEALVPLPPVPDRTPDTKIIYAVRPEQALVYRLSGDYNPLHASPAAAHDAGFARPLLHGLCTYGFAGRAILAAACGNDPARLKVLEGRFTAPVHPGENIEVRLWQESPQDIAFQVIVPEREKIAIDNGRARVALGEQTAGSTARLCS</sequence>